<evidence type="ECO:0000313" key="5">
    <source>
        <dbReference type="Proteomes" id="UP000248975"/>
    </source>
</evidence>
<dbReference type="GO" id="GO:0016616">
    <property type="term" value="F:oxidoreductase activity, acting on the CH-OH group of donors, NAD or NADP as acceptor"/>
    <property type="evidence" value="ECO:0007669"/>
    <property type="project" value="UniProtKB-ARBA"/>
</dbReference>
<dbReference type="Gene3D" id="3.40.50.720">
    <property type="entry name" value="NAD(P)-binding Rossmann-like Domain"/>
    <property type="match status" value="2"/>
</dbReference>
<evidence type="ECO:0000256" key="2">
    <source>
        <dbReference type="ARBA" id="ARBA00023027"/>
    </source>
</evidence>
<keyword evidence="2" id="KW-0520">NAD</keyword>
<dbReference type="PANTHER" id="PTHR43333">
    <property type="entry name" value="2-HACID_DH_C DOMAIN-CONTAINING PROTEIN"/>
    <property type="match status" value="1"/>
</dbReference>
<reference evidence="4 5" key="1">
    <citation type="submission" date="2017-08" db="EMBL/GenBank/DDBJ databases">
        <title>Infants hospitalized years apart are colonized by the same room-sourced microbial strains.</title>
        <authorList>
            <person name="Brooks B."/>
            <person name="Olm M.R."/>
            <person name="Firek B.A."/>
            <person name="Baker R."/>
            <person name="Thomas B.C."/>
            <person name="Morowitz M.J."/>
            <person name="Banfield J.F."/>
        </authorList>
    </citation>
    <scope>NUCLEOTIDE SEQUENCE [LARGE SCALE GENOMIC DNA]</scope>
    <source>
        <strain evidence="4">S2_003_000_R2_11</strain>
    </source>
</reference>
<sequence length="318" mass="34594">MTIQVFFGADPEEWDSYHQELKAALAEAGLDARLTNGNVAPEAVDYIVFSPGGVITDFTPYTRAKAVLNLWAGVEKIVGNITLTQPLARMVDPAMTESMVEWVVGHTLRHHLGMDRHIHGQDGVWRNDTIGSKMEMRPIARERMVTILGLGELGQAAAQALVALNFPVRGWSRTPREVPGVECFSGDAGIDDALRGAEIVILLMPYTPATENTLNAARLALLAPGAVILNPGRGQLIDDAALLAALDSGHVGQATLDVFRVEPLPPEHPYWAHPSVTVTPHIAAQTRPRTASRVIVENIRRSEAGQPLLHLVDRKRGY</sequence>
<name>A0A2W5SDR0_CERSP</name>
<dbReference type="Pfam" id="PF02826">
    <property type="entry name" value="2-Hacid_dh_C"/>
    <property type="match status" value="1"/>
</dbReference>
<comment type="caution">
    <text evidence="4">The sequence shown here is derived from an EMBL/GenBank/DDBJ whole genome shotgun (WGS) entry which is preliminary data.</text>
</comment>
<dbReference type="PROSITE" id="PS00671">
    <property type="entry name" value="D_2_HYDROXYACID_DH_3"/>
    <property type="match status" value="1"/>
</dbReference>
<dbReference type="GO" id="GO:0051287">
    <property type="term" value="F:NAD binding"/>
    <property type="evidence" value="ECO:0007669"/>
    <property type="project" value="InterPro"/>
</dbReference>
<gene>
    <name evidence="4" type="ORF">DI533_07585</name>
</gene>
<proteinExistence type="predicted"/>
<dbReference type="InterPro" id="IPR029753">
    <property type="entry name" value="D-isomer_DH_CS"/>
</dbReference>
<keyword evidence="1" id="KW-0560">Oxidoreductase</keyword>
<feature type="domain" description="D-isomer specific 2-hydroxyacid dehydrogenase NAD-binding" evidence="3">
    <location>
        <begin position="116"/>
        <end position="283"/>
    </location>
</feature>
<dbReference type="InterPro" id="IPR006140">
    <property type="entry name" value="D-isomer_DH_NAD-bd"/>
</dbReference>
<dbReference type="PANTHER" id="PTHR43333:SF1">
    <property type="entry name" value="D-ISOMER SPECIFIC 2-HYDROXYACID DEHYDROGENASE NAD-BINDING DOMAIN-CONTAINING PROTEIN"/>
    <property type="match status" value="1"/>
</dbReference>
<dbReference type="Proteomes" id="UP000248975">
    <property type="component" value="Unassembled WGS sequence"/>
</dbReference>
<dbReference type="SUPFAM" id="SSF51735">
    <property type="entry name" value="NAD(P)-binding Rossmann-fold domains"/>
    <property type="match status" value="1"/>
</dbReference>
<evidence type="ECO:0000259" key="3">
    <source>
        <dbReference type="Pfam" id="PF02826"/>
    </source>
</evidence>
<organism evidence="4 5">
    <name type="scientific">Cereibacter sphaeroides</name>
    <name type="common">Rhodobacter sphaeroides</name>
    <dbReference type="NCBI Taxonomy" id="1063"/>
    <lineage>
        <taxon>Bacteria</taxon>
        <taxon>Pseudomonadati</taxon>
        <taxon>Pseudomonadota</taxon>
        <taxon>Alphaproteobacteria</taxon>
        <taxon>Rhodobacterales</taxon>
        <taxon>Paracoccaceae</taxon>
        <taxon>Cereibacter</taxon>
    </lineage>
</organism>
<dbReference type="InterPro" id="IPR036291">
    <property type="entry name" value="NAD(P)-bd_dom_sf"/>
</dbReference>
<evidence type="ECO:0000256" key="1">
    <source>
        <dbReference type="ARBA" id="ARBA00023002"/>
    </source>
</evidence>
<protein>
    <submittedName>
        <fullName evidence="4">Glyoxylate/hydroxypyruvate reductase A</fullName>
    </submittedName>
</protein>
<evidence type="ECO:0000313" key="4">
    <source>
        <dbReference type="EMBL" id="PZR01062.1"/>
    </source>
</evidence>
<accession>A0A2W5SDR0</accession>
<dbReference type="AlphaFoldDB" id="A0A2W5SDR0"/>
<keyword evidence="4" id="KW-0670">Pyruvate</keyword>
<dbReference type="EMBL" id="QFQS01000001">
    <property type="protein sequence ID" value="PZR01062.1"/>
    <property type="molecule type" value="Genomic_DNA"/>
</dbReference>